<organism evidence="1 2">
    <name type="scientific">Alternaria gaisen</name>
    <dbReference type="NCBI Taxonomy" id="167740"/>
    <lineage>
        <taxon>Eukaryota</taxon>
        <taxon>Fungi</taxon>
        <taxon>Dikarya</taxon>
        <taxon>Ascomycota</taxon>
        <taxon>Pezizomycotina</taxon>
        <taxon>Dothideomycetes</taxon>
        <taxon>Pleosporomycetidae</taxon>
        <taxon>Pleosporales</taxon>
        <taxon>Pleosporineae</taxon>
        <taxon>Pleosporaceae</taxon>
        <taxon>Alternaria</taxon>
        <taxon>Alternaria sect. Alternaria</taxon>
    </lineage>
</organism>
<reference evidence="1 2" key="1">
    <citation type="journal article" date="2019" name="bioRxiv">
        <title>Genomics, evolutionary history and diagnostics of the Alternaria alternata species group including apple and Asian pear pathotypes.</title>
        <authorList>
            <person name="Armitage A.D."/>
            <person name="Cockerton H.M."/>
            <person name="Sreenivasaprasad S."/>
            <person name="Woodhall J.W."/>
            <person name="Lane C.R."/>
            <person name="Harrison R.J."/>
            <person name="Clarkson J.P."/>
        </authorList>
    </citation>
    <scope>NUCLEOTIDE SEQUENCE [LARGE SCALE GENOMIC DNA]</scope>
    <source>
        <strain evidence="1 2">FERA 650</strain>
    </source>
</reference>
<evidence type="ECO:0000313" key="1">
    <source>
        <dbReference type="EMBL" id="KAB2098883.1"/>
    </source>
</evidence>
<sequence length="392" mass="44341">MQPGDSYEAMDSAETYEARGVGASSQPQSNLYGHSQQELIEMISLLRGNLDQMAAERQSYEALRQQVQTLAQAVSRQSLSVPTPSGASAHATSTPTPPSPYQDTVRRYEKPRLPDVEVFEKGSHEDYTQWKTRVQAKLFADRQAYPSEEVQVHYIITRTKGWAFTALRTYVTSIMEGSSPVSLARLWEQLDGFFIDPTIREKAMQWIRTTKQGKGEFIPHVQAFNLKFLEAGLGNASSIQKIDYLKNSLNQRLLRYQVGFQPAKDESYDEFVQRMRVTWENLKAIDQLSFRTLPATSPHMAPGHNDTMDWTPTVAAFQPRTKREFWGTQAQVQERRERGDCLRCGHQGHRVAQCQVKIRKQPARTQGQGAAVAAVTPIRADTDSEESGKEEP</sequence>
<gene>
    <name evidence="1" type="ORF">AG0111_0g12931</name>
</gene>
<protein>
    <submittedName>
        <fullName evidence="1">Uncharacterized protein</fullName>
    </submittedName>
</protein>
<dbReference type="EMBL" id="PDWZ02000021">
    <property type="protein sequence ID" value="KAB2098883.1"/>
    <property type="molecule type" value="Genomic_DNA"/>
</dbReference>
<dbReference type="Proteomes" id="UP000293547">
    <property type="component" value="Unassembled WGS sequence"/>
</dbReference>
<evidence type="ECO:0000313" key="2">
    <source>
        <dbReference type="Proteomes" id="UP000293547"/>
    </source>
</evidence>
<proteinExistence type="predicted"/>
<comment type="caution">
    <text evidence="1">The sequence shown here is derived from an EMBL/GenBank/DDBJ whole genome shotgun (WGS) entry which is preliminary data.</text>
</comment>
<name>A0ACB6F3A1_9PLEO</name>
<accession>A0ACB6F3A1</accession>
<keyword evidence="2" id="KW-1185">Reference proteome</keyword>